<comment type="caution">
    <text evidence="1">The sequence shown here is derived from an EMBL/GenBank/DDBJ whole genome shotgun (WGS) entry which is preliminary data.</text>
</comment>
<accession>A0ACB6RLR6</accession>
<organism evidence="1 2">
    <name type="scientific">Macroventuria anomochaeta</name>
    <dbReference type="NCBI Taxonomy" id="301207"/>
    <lineage>
        <taxon>Eukaryota</taxon>
        <taxon>Fungi</taxon>
        <taxon>Dikarya</taxon>
        <taxon>Ascomycota</taxon>
        <taxon>Pezizomycotina</taxon>
        <taxon>Dothideomycetes</taxon>
        <taxon>Pleosporomycetidae</taxon>
        <taxon>Pleosporales</taxon>
        <taxon>Pleosporineae</taxon>
        <taxon>Didymellaceae</taxon>
        <taxon>Macroventuria</taxon>
    </lineage>
</organism>
<dbReference type="Proteomes" id="UP000799754">
    <property type="component" value="Unassembled WGS sequence"/>
</dbReference>
<reference evidence="1" key="1">
    <citation type="journal article" date="2020" name="Stud. Mycol.">
        <title>101 Dothideomycetes genomes: a test case for predicting lifestyles and emergence of pathogens.</title>
        <authorList>
            <person name="Haridas S."/>
            <person name="Albert R."/>
            <person name="Binder M."/>
            <person name="Bloem J."/>
            <person name="Labutti K."/>
            <person name="Salamov A."/>
            <person name="Andreopoulos B."/>
            <person name="Baker S."/>
            <person name="Barry K."/>
            <person name="Bills G."/>
            <person name="Bluhm B."/>
            <person name="Cannon C."/>
            <person name="Castanera R."/>
            <person name="Culley D."/>
            <person name="Daum C."/>
            <person name="Ezra D."/>
            <person name="Gonzalez J."/>
            <person name="Henrissat B."/>
            <person name="Kuo A."/>
            <person name="Liang C."/>
            <person name="Lipzen A."/>
            <person name="Lutzoni F."/>
            <person name="Magnuson J."/>
            <person name="Mondo S."/>
            <person name="Nolan M."/>
            <person name="Ohm R."/>
            <person name="Pangilinan J."/>
            <person name="Park H.-J."/>
            <person name="Ramirez L."/>
            <person name="Alfaro M."/>
            <person name="Sun H."/>
            <person name="Tritt A."/>
            <person name="Yoshinaga Y."/>
            <person name="Zwiers L.-H."/>
            <person name="Turgeon B."/>
            <person name="Goodwin S."/>
            <person name="Spatafora J."/>
            <person name="Crous P."/>
            <person name="Grigoriev I."/>
        </authorList>
    </citation>
    <scope>NUCLEOTIDE SEQUENCE</scope>
    <source>
        <strain evidence="1">CBS 525.71</strain>
    </source>
</reference>
<sequence length="191" mass="21213">MYRCRHDQEEDPYASGNENRRRNRDRLNEDIERYNYLRRLSRGGSGPPFGGPLGMPGGMYGLGPSGPPPFGLGSGGPGFGPALSNFCGPPGPPRPPGFPGMFGPLLYPPPSYDDSDSDDDESPSPWYPPPPPPWYGASPLSTRRLPPRSLYGRRYGRGFGGPYGRYYMDHYDNHDYGYMPRPIFPCRGGEY</sequence>
<keyword evidence="2" id="KW-1185">Reference proteome</keyword>
<gene>
    <name evidence="1" type="ORF">BU25DRAFT_229850</name>
</gene>
<proteinExistence type="predicted"/>
<evidence type="ECO:0000313" key="2">
    <source>
        <dbReference type="Proteomes" id="UP000799754"/>
    </source>
</evidence>
<evidence type="ECO:0000313" key="1">
    <source>
        <dbReference type="EMBL" id="KAF2621907.1"/>
    </source>
</evidence>
<name>A0ACB6RLR6_9PLEO</name>
<dbReference type="EMBL" id="MU006750">
    <property type="protein sequence ID" value="KAF2621907.1"/>
    <property type="molecule type" value="Genomic_DNA"/>
</dbReference>
<protein>
    <submittedName>
        <fullName evidence="1">Uncharacterized protein</fullName>
    </submittedName>
</protein>